<keyword evidence="1" id="KW-1015">Disulfide bond</keyword>
<accession>A0AAV4DE42</accession>
<dbReference type="PROSITE" id="PS51406">
    <property type="entry name" value="FIBRINOGEN_C_2"/>
    <property type="match status" value="1"/>
</dbReference>
<evidence type="ECO:0000313" key="5">
    <source>
        <dbReference type="Proteomes" id="UP000735302"/>
    </source>
</evidence>
<gene>
    <name evidence="4" type="ORF">PoB_006896400</name>
</gene>
<dbReference type="PANTHER" id="PTHR19143">
    <property type="entry name" value="FIBRINOGEN/TENASCIN/ANGIOPOEITIN"/>
    <property type="match status" value="1"/>
</dbReference>
<feature type="domain" description="Fibrinogen C-terminal" evidence="3">
    <location>
        <begin position="230"/>
        <end position="447"/>
    </location>
</feature>
<dbReference type="SUPFAM" id="SSF56496">
    <property type="entry name" value="Fibrinogen C-terminal domain-like"/>
    <property type="match status" value="1"/>
</dbReference>
<keyword evidence="2" id="KW-0175">Coiled coil</keyword>
<dbReference type="SMART" id="SM00186">
    <property type="entry name" value="FBG"/>
    <property type="match status" value="1"/>
</dbReference>
<dbReference type="Gene3D" id="3.90.215.10">
    <property type="entry name" value="Gamma Fibrinogen, chain A, domain 1"/>
    <property type="match status" value="1"/>
</dbReference>
<dbReference type="InterPro" id="IPR014716">
    <property type="entry name" value="Fibrinogen_a/b/g_C_1"/>
</dbReference>
<dbReference type="Gene3D" id="1.20.120.20">
    <property type="entry name" value="Apolipoprotein"/>
    <property type="match status" value="1"/>
</dbReference>
<evidence type="ECO:0000256" key="1">
    <source>
        <dbReference type="ARBA" id="ARBA00023157"/>
    </source>
</evidence>
<reference evidence="4 5" key="1">
    <citation type="journal article" date="2021" name="Elife">
        <title>Chloroplast acquisition without the gene transfer in kleptoplastic sea slugs, Plakobranchus ocellatus.</title>
        <authorList>
            <person name="Maeda T."/>
            <person name="Takahashi S."/>
            <person name="Yoshida T."/>
            <person name="Shimamura S."/>
            <person name="Takaki Y."/>
            <person name="Nagai Y."/>
            <person name="Toyoda A."/>
            <person name="Suzuki Y."/>
            <person name="Arimoto A."/>
            <person name="Ishii H."/>
            <person name="Satoh N."/>
            <person name="Nishiyama T."/>
            <person name="Hasebe M."/>
            <person name="Maruyama T."/>
            <person name="Minagawa J."/>
            <person name="Obokata J."/>
            <person name="Shigenobu S."/>
        </authorList>
    </citation>
    <scope>NUCLEOTIDE SEQUENCE [LARGE SCALE GENOMIC DNA]</scope>
</reference>
<dbReference type="Proteomes" id="UP000735302">
    <property type="component" value="Unassembled WGS sequence"/>
</dbReference>
<dbReference type="CDD" id="cd00087">
    <property type="entry name" value="FReD"/>
    <property type="match status" value="1"/>
</dbReference>
<dbReference type="InterPro" id="IPR002181">
    <property type="entry name" value="Fibrinogen_a/b/g_C_dom"/>
</dbReference>
<dbReference type="InterPro" id="IPR036056">
    <property type="entry name" value="Fibrinogen-like_C"/>
</dbReference>
<dbReference type="InterPro" id="IPR020837">
    <property type="entry name" value="Fibrinogen_CS"/>
</dbReference>
<dbReference type="GO" id="GO:0005615">
    <property type="term" value="C:extracellular space"/>
    <property type="evidence" value="ECO:0007669"/>
    <property type="project" value="TreeGrafter"/>
</dbReference>
<evidence type="ECO:0000259" key="3">
    <source>
        <dbReference type="PROSITE" id="PS51406"/>
    </source>
</evidence>
<evidence type="ECO:0000256" key="2">
    <source>
        <dbReference type="SAM" id="Coils"/>
    </source>
</evidence>
<proteinExistence type="predicted"/>
<keyword evidence="5" id="KW-1185">Reference proteome</keyword>
<protein>
    <submittedName>
        <fullName evidence="4">Ficolin-1</fullName>
    </submittedName>
</protein>
<dbReference type="PANTHER" id="PTHR19143:SF458">
    <property type="entry name" value="FIBRINOGEN C-TERMINAL DOMAIN-CONTAINING PROTEIN-RELATED"/>
    <property type="match status" value="1"/>
</dbReference>
<dbReference type="EMBL" id="BLXT01007807">
    <property type="protein sequence ID" value="GFO42459.1"/>
    <property type="molecule type" value="Genomic_DNA"/>
</dbReference>
<dbReference type="SUPFAM" id="SSF58113">
    <property type="entry name" value="Apolipoprotein A-I"/>
    <property type="match status" value="1"/>
</dbReference>
<dbReference type="AlphaFoldDB" id="A0AAV4DE42"/>
<organism evidence="4 5">
    <name type="scientific">Plakobranchus ocellatus</name>
    <dbReference type="NCBI Taxonomy" id="259542"/>
    <lineage>
        <taxon>Eukaryota</taxon>
        <taxon>Metazoa</taxon>
        <taxon>Spiralia</taxon>
        <taxon>Lophotrochozoa</taxon>
        <taxon>Mollusca</taxon>
        <taxon>Gastropoda</taxon>
        <taxon>Heterobranchia</taxon>
        <taxon>Euthyneura</taxon>
        <taxon>Panpulmonata</taxon>
        <taxon>Sacoglossa</taxon>
        <taxon>Placobranchoidea</taxon>
        <taxon>Plakobranchidae</taxon>
        <taxon>Plakobranchus</taxon>
    </lineage>
</organism>
<dbReference type="InterPro" id="IPR050373">
    <property type="entry name" value="Fibrinogen_C-term_domain"/>
</dbReference>
<feature type="coiled-coil region" evidence="2">
    <location>
        <begin position="121"/>
        <end position="148"/>
    </location>
</feature>
<name>A0AAV4DE42_9GAST</name>
<dbReference type="Pfam" id="PF00147">
    <property type="entry name" value="Fibrinogen_C"/>
    <property type="match status" value="1"/>
</dbReference>
<dbReference type="PROSITE" id="PS00514">
    <property type="entry name" value="FIBRINOGEN_C_1"/>
    <property type="match status" value="1"/>
</dbReference>
<comment type="caution">
    <text evidence="4">The sequence shown here is derived from an EMBL/GenBank/DDBJ whole genome shotgun (WGS) entry which is preliminary data.</text>
</comment>
<sequence length="447" mass="51076">MTVFKNQPSCSKSPEDESETRVFVASINSKHSNISQTTDATHVFGNLGRRNASLRIHMFKHDDCSSDFTCEVYGLDSQGRSFLSTTTLLHQQRDNHMGHEILASSLRELKDKVKSKIESAFTGVRNQVHSLENRMDFLENSMEDKIDAKLSVIKNQVHSLEDRIYTIENRIEDKIDAKLSAIKNYETQMISSSDNTLKDALDTIHSKLYAIKEQFRQVGTSMLETLKPYIADIMKPSTCNRDMIIPFSPYPYPHPVIYSRDGSGQGLPYLCDMFTDGGGWIVIQRRSSLFNIDFYRDWETYKKGFGTFDDEFWLGNERIHAFTSIGIWELRVDLKYKGKEAYALYSNFKVESEYDDYTLRIGTYSGTAGDSLTYHNGQKFSTGDRENDSSSKEHCAQTKAGGWWYAHCAYADLNGKKSIIKFTGIVWRAFAGINSCSFSEMKMRRVA</sequence>
<evidence type="ECO:0000313" key="4">
    <source>
        <dbReference type="EMBL" id="GFO42459.1"/>
    </source>
</evidence>